<gene>
    <name evidence="32 37" type="primary">env</name>
</gene>
<feature type="disulfide bond" evidence="32">
    <location>
        <begin position="53"/>
        <end position="73"/>
    </location>
</feature>
<feature type="coiled-coil region" evidence="32">
    <location>
        <begin position="627"/>
        <end position="661"/>
    </location>
</feature>
<evidence type="ECO:0000256" key="26">
    <source>
        <dbReference type="ARBA" id="ARBA00023139"/>
    </source>
</evidence>
<comment type="PTM">
    <text evidence="32">Palmitoylation of the transmembrane protein and of Env polyprotein (prior to its proteolytic cleavage) is essential for their association with host cell membrane lipid rafts. Palmitoylation is therefore required for envelope trafficking to classical lipid rafts, but not for viral replication.</text>
</comment>
<dbReference type="FunFam" id="2.170.40.20:FF:000003">
    <property type="entry name" value="Envelope glycoprotein gp160"/>
    <property type="match status" value="1"/>
</dbReference>
<evidence type="ECO:0000256" key="17">
    <source>
        <dbReference type="ARBA" id="ARBA00022804"/>
    </source>
</evidence>
<evidence type="ECO:0000256" key="7">
    <source>
        <dbReference type="ARBA" id="ARBA00022506"/>
    </source>
</evidence>
<feature type="region of interest" description="Disordered" evidence="34">
    <location>
        <begin position="447"/>
        <end position="467"/>
    </location>
</feature>
<keyword evidence="20 32" id="KW-0261">Viral envelope protein</keyword>
<dbReference type="GO" id="GO:0044175">
    <property type="term" value="C:host cell endosome membrane"/>
    <property type="evidence" value="ECO:0007669"/>
    <property type="project" value="UniProtKB-SubCell"/>
</dbReference>
<dbReference type="Pfam" id="PF00516">
    <property type="entry name" value="GP120"/>
    <property type="match status" value="2"/>
</dbReference>
<feature type="transmembrane region" description="Helical" evidence="33">
    <location>
        <begin position="505"/>
        <end position="529"/>
    </location>
</feature>
<dbReference type="SUPFAM" id="SSF58069">
    <property type="entry name" value="Virus ectodomain"/>
    <property type="match status" value="1"/>
</dbReference>
<dbReference type="FunFam" id="1.20.5.490:FF:000001">
    <property type="entry name" value="Envelope glycoprotein gp160"/>
    <property type="match status" value="1"/>
</dbReference>
<evidence type="ECO:0000256" key="21">
    <source>
        <dbReference type="ARBA" id="ARBA00022890"/>
    </source>
</evidence>
<keyword evidence="16 32" id="KW-0732">Signal</keyword>
<comment type="domain">
    <text evidence="32">Some of the most genetically diverse regions of the viral genome are present in Env. They are called variable regions 1 through 5 (V1 through V5). Coreceptor usage of gp120 is determined mainly by the primary structure of the third variable region (V3) in the outer domain of gp120. The sequence of V3 determines which coreceptor, CCR5 and/or CXCR4 (corresponding to R5/macrophage, X4/T cell and R5X4/T cell and macrophage tropism), is used to trigger the fusion potential of the Env complex, and hence which cells the virus can infect. Binding to CCR5 involves a region adjacent in addition to V3.</text>
</comment>
<evidence type="ECO:0000256" key="24">
    <source>
        <dbReference type="ARBA" id="ARBA00023054"/>
    </source>
</evidence>
<feature type="region of interest" description="CD4-binding loop" evidence="32">
    <location>
        <begin position="357"/>
        <end position="367"/>
    </location>
</feature>
<evidence type="ECO:0000256" key="20">
    <source>
        <dbReference type="ARBA" id="ARBA00022879"/>
    </source>
</evidence>
<keyword evidence="30 32" id="KW-0449">Lipoprotein</keyword>
<evidence type="ECO:0000256" key="9">
    <source>
        <dbReference type="ARBA" id="ARBA00022511"/>
    </source>
</evidence>
<dbReference type="GO" id="GO:0055036">
    <property type="term" value="C:virion membrane"/>
    <property type="evidence" value="ECO:0007669"/>
    <property type="project" value="UniProtKB-SubCell"/>
</dbReference>
<feature type="compositionally biased region" description="Polar residues" evidence="34">
    <location>
        <begin position="449"/>
        <end position="459"/>
    </location>
</feature>
<evidence type="ECO:0000256" key="32">
    <source>
        <dbReference type="HAMAP-Rule" id="MF_04083"/>
    </source>
</evidence>
<feature type="short sequence motif" description="YXXL motif; contains endocytosis signal" evidence="32">
    <location>
        <begin position="706"/>
        <end position="709"/>
    </location>
</feature>
<dbReference type="GO" id="GO:0052031">
    <property type="term" value="P:symbiont-mediated perturbation of host defense response"/>
    <property type="evidence" value="ECO:0007669"/>
    <property type="project" value="UniProtKB-UniRule"/>
</dbReference>
<dbReference type="GO" id="GO:1903911">
    <property type="term" value="P:positive regulation of receptor clustering"/>
    <property type="evidence" value="ECO:0007669"/>
    <property type="project" value="UniProtKB-UniRule"/>
</dbReference>
<dbReference type="EMBL" id="KJ953225">
    <property type="protein sequence ID" value="AJW36154.1"/>
    <property type="molecule type" value="Genomic_DNA"/>
</dbReference>
<dbReference type="FunFam" id="2.170.40.20:FF:000004">
    <property type="entry name" value="Envelope glycoprotein gp160"/>
    <property type="match status" value="1"/>
</dbReference>
<comment type="domain">
    <text evidence="32">The YXXL motif is involved in determining the exact site of viral release at the surface of infected mononuclear cells and promotes endocytosis. YXXL and di-leucine endocytosis motifs interact directly or indirectly with the clathrin adapter complexes, opperate independently, and their activities are not additive.</text>
</comment>
<dbReference type="InterPro" id="IPR037527">
    <property type="entry name" value="Gp160"/>
</dbReference>
<evidence type="ECO:0000259" key="36">
    <source>
        <dbReference type="Pfam" id="PF00517"/>
    </source>
</evidence>
<feature type="domain" description="Human immunodeficiency virus 1 envelope glycoprotein Gp120" evidence="35">
    <location>
        <begin position="144"/>
        <end position="504"/>
    </location>
</feature>
<evidence type="ECO:0000256" key="30">
    <source>
        <dbReference type="ARBA" id="ARBA00023288"/>
    </source>
</evidence>
<reference evidence="37" key="1">
    <citation type="journal article" date="2014" name="Open Forum Infect. Dis.">
        <title>Low Multiplicity of HIV-1 Infection and No Vaccine Enhancement in VAX003 Injection Drug Users.</title>
        <authorList>
            <person name="Sterrett S."/>
            <person name="Learn G.H."/>
            <person name="Edlefsen P.T."/>
            <person name="Haynes B.F."/>
            <person name="Hahn B.H."/>
            <person name="Shaw G.M."/>
            <person name="Bar K.J."/>
        </authorList>
    </citation>
    <scope>NUCLEOTIDE SEQUENCE</scope>
    <source>
        <strain evidence="37">3147F6.D5</strain>
    </source>
</reference>
<dbReference type="InterPro" id="IPR000328">
    <property type="entry name" value="GP41-like"/>
</dbReference>
<comment type="subcellular location">
    <subcellularLocation>
        <location evidence="3">Host cell membrane</location>
        <topology evidence="3">Peripheral membrane protein</topology>
    </subcellularLocation>
    <subcellularLocation>
        <location evidence="1">Host cell membrane</location>
        <topology evidence="1">Single-pass type I membrane protein</topology>
    </subcellularLocation>
    <subcellularLocation>
        <location evidence="2">Host endosome membrane</location>
        <topology evidence="2">Peripheral membrane protein</topology>
    </subcellularLocation>
    <subcellularLocation>
        <location evidence="5">Host endosome membrane</location>
        <topology evidence="5">Single-pass type I membrane protein</topology>
    </subcellularLocation>
    <subcellularLocation>
        <location evidence="6">Virion membrane</location>
        <topology evidence="6">Peripheral membrane protein</topology>
    </subcellularLocation>
    <subcellularLocation>
        <location evidence="4">Virion membrane</location>
        <topology evidence="4">Single-pass type I membrane protein</topology>
    </subcellularLocation>
</comment>
<comment type="function">
    <text evidence="32">Envelope glycoprotein gp160: Oligomerizes in the host endoplasmic reticulum into predominantly trimers. In a second time, gp160 transits in the host Golgi, where glycosylation is completed. The precursor is then proteolytically cleaved in the trans-Golgi and thereby activated by cellular furin or furin-like proteases to produce gp120 and gp41.</text>
</comment>
<feature type="region of interest" description="Immunosuppression" evidence="32">
    <location>
        <begin position="568"/>
        <end position="586"/>
    </location>
</feature>
<evidence type="ECO:0000256" key="34">
    <source>
        <dbReference type="SAM" id="MobiDB-lite"/>
    </source>
</evidence>
<evidence type="ECO:0000256" key="1">
    <source>
        <dbReference type="ARBA" id="ARBA00004402"/>
    </source>
</evidence>
<keyword evidence="22 32" id="KW-1133">Transmembrane helix</keyword>
<evidence type="ECO:0000256" key="23">
    <source>
        <dbReference type="ARBA" id="ARBA00023046"/>
    </source>
</evidence>
<feature type="transmembrane region" description="Helical" evidence="33">
    <location>
        <begin position="672"/>
        <end position="699"/>
    </location>
</feature>
<evidence type="ECO:0000256" key="29">
    <source>
        <dbReference type="ARBA" id="ARBA00023280"/>
    </source>
</evidence>
<feature type="region of interest" description="Disordered" evidence="34">
    <location>
        <begin position="710"/>
        <end position="736"/>
    </location>
</feature>
<proteinExistence type="inferred from homology"/>
<name>A0A0R6D276_HV1</name>
<dbReference type="Pfam" id="PF00517">
    <property type="entry name" value="GP41"/>
    <property type="match status" value="1"/>
</dbReference>
<keyword evidence="28 32" id="KW-0325">Glycoprotein</keyword>
<feature type="chain" id="PRO_5023545195" description="Envelope glycoprotein gp160" evidence="32">
    <location>
        <begin position="32"/>
        <end position="857"/>
    </location>
</feature>
<comment type="caution">
    <text evidence="32 33">Lacks conserved residue(s) required for the propagation of feature annotation.</text>
</comment>
<comment type="miscellaneous">
    <text evidence="32">HIV-1 lineages are divided in three main groups, M (for Major), O (for Outlier), and N (for New, or Non-M, Non-O). The vast majority of strains found worldwide belong to the group M. Group O seems to be endemic to and largely confined to Cameroon and neighboring countries in West Central Africa, where these viruses represent a small minority of HIV-1 strains. The group N is represented by a limited number of isolates from Cameroonian persons. The group M is further subdivided in 9 clades or subtypes (A to D, F to H, J and K).</text>
</comment>
<dbReference type="SUPFAM" id="SSF56502">
    <property type="entry name" value="gp120 core"/>
    <property type="match status" value="2"/>
</dbReference>
<dbReference type="InterPro" id="IPR000777">
    <property type="entry name" value="HIV1_Gp120"/>
</dbReference>
<keyword evidence="12 32" id="KW-1162">Viral penetration into host cytoplasm</keyword>
<evidence type="ECO:0000256" key="25">
    <source>
        <dbReference type="ARBA" id="ARBA00023136"/>
    </source>
</evidence>
<evidence type="ECO:0000256" key="22">
    <source>
        <dbReference type="ARBA" id="ARBA00022989"/>
    </source>
</evidence>
<comment type="PTM">
    <text evidence="32">Specific enzymatic cleavages in vivo yield mature proteins. Envelope glycoproteins are synthesized as a inactive precursor that is heavily N-glycosylated and processed likely by host cell furin in the Golgi to yield the mature SU and TM proteins. The cleavage site between SU and TM requires the minimal sequence [KR]-X-[KR]-R. About 2 of the 9 disulfide bonds of gp41 are reduced by P4HB/PDI, following binding to CD4 receptor.</text>
</comment>
<evidence type="ECO:0000256" key="13">
    <source>
        <dbReference type="ARBA" id="ARBA00022685"/>
    </source>
</evidence>
<feature type="chain" id="PRO_5023545194" description="Transmembrane protein gp41" evidence="32">
    <location>
        <begin position="505"/>
        <end position="857"/>
    </location>
</feature>
<keyword evidence="8 32" id="KW-1170">Fusion of virus membrane with host endosomal membrane</keyword>
<dbReference type="GO" id="GO:0019082">
    <property type="term" value="P:viral protein processing"/>
    <property type="evidence" value="ECO:0007669"/>
    <property type="project" value="UniProtKB-UniRule"/>
</dbReference>
<keyword evidence="26 32" id="KW-0564">Palmitate</keyword>
<protein>
    <recommendedName>
        <fullName evidence="32">Envelope glycoprotein gp160</fullName>
    </recommendedName>
    <alternativeName>
        <fullName evidence="32">Env polyprotein</fullName>
    </alternativeName>
    <component>
        <recommendedName>
            <fullName evidence="32">Surface protein gp120</fullName>
            <shortName evidence="32">SU</shortName>
        </recommendedName>
        <alternativeName>
            <fullName evidence="32">Glycoprotein 120</fullName>
            <shortName evidence="32">gp120</shortName>
        </alternativeName>
    </component>
    <component>
        <recommendedName>
            <fullName evidence="32">Transmembrane protein gp41</fullName>
            <shortName evidence="32">TM</shortName>
        </recommendedName>
        <alternativeName>
            <fullName evidence="32">Glycoprotein 41</fullName>
            <shortName evidence="32">gp41</shortName>
        </alternativeName>
    </component>
</protein>
<keyword evidence="25 32" id="KW-0472">Membrane</keyword>
<feature type="disulfide bond" evidence="32">
    <location>
        <begin position="592"/>
        <end position="598"/>
    </location>
</feature>
<keyword evidence="9 32" id="KW-1032">Host cell membrane</keyword>
<feature type="domain" description="Human immunodeficiency virus 1 envelope glycoprotein Gp120" evidence="35">
    <location>
        <begin position="33"/>
        <end position="143"/>
    </location>
</feature>
<evidence type="ECO:0000256" key="19">
    <source>
        <dbReference type="ARBA" id="ARBA00022870"/>
    </source>
</evidence>
<accession>A0A0R6D276</accession>
<dbReference type="GO" id="GO:0019031">
    <property type="term" value="C:viral envelope"/>
    <property type="evidence" value="ECO:0007669"/>
    <property type="project" value="UniProtKB-KW"/>
</dbReference>
<dbReference type="GO" id="GO:0019062">
    <property type="term" value="P:virion attachment to host cell"/>
    <property type="evidence" value="ECO:0007669"/>
    <property type="project" value="UniProtKB-UniRule"/>
</dbReference>
<evidence type="ECO:0000256" key="33">
    <source>
        <dbReference type="RuleBase" id="RU363095"/>
    </source>
</evidence>
<evidence type="ECO:0000256" key="18">
    <source>
        <dbReference type="ARBA" id="ARBA00022844"/>
    </source>
</evidence>
<evidence type="ECO:0000259" key="35">
    <source>
        <dbReference type="Pfam" id="PF00516"/>
    </source>
</evidence>
<feature type="disulfide bond" evidence="32">
    <location>
        <begin position="214"/>
        <end position="243"/>
    </location>
</feature>
<keyword evidence="17 32" id="KW-1161">Viral attachment to host cell</keyword>
<dbReference type="GO" id="GO:0019064">
    <property type="term" value="P:fusion of virus membrane with host plasma membrane"/>
    <property type="evidence" value="ECO:0007669"/>
    <property type="project" value="UniProtKB-UniRule"/>
</dbReference>
<comment type="miscellaneous">
    <text evidence="32">Inhibitors targeting HIV-1 viral envelope proteins are used as antiretroviral drugs. Attachment of virions to the cell surface via non-specific interactions and CD4 binding can be blocked by inhibitors that include cyanovirin-N, cyclotriazadisulfonamide analogs, PRO 2000, TNX 355 and PRO 542. In addition, BMS 806 can block CD4-induced conformational changes. Env interactions with the coreceptor molecules can be targeted by CCR5 antagonists including SCH-D, maraviroc (UK 427857) and aplaviroc (GW 873140), and the CXCR4 antagonist AMD 070. Fusion of viral and cellular membranes can be inhibited by peptides such as enfuvirtide and tifuvirtide (T 1249). Resistance to inhibitors associated with mutations in Env are observed. Most of the time, single mutations confer only a modest reduction in drug susceptibility. Combination of several mutations is usually required to develop a high-level drug resistance.</text>
</comment>
<dbReference type="Gene3D" id="2.170.40.20">
    <property type="entry name" value="Human immunodeficiency virus 1, Gp160, envelope glycoprotein"/>
    <property type="match status" value="2"/>
</dbReference>
<evidence type="ECO:0000256" key="2">
    <source>
        <dbReference type="ARBA" id="ARBA00004433"/>
    </source>
</evidence>
<evidence type="ECO:0000256" key="27">
    <source>
        <dbReference type="ARBA" id="ARBA00023157"/>
    </source>
</evidence>
<comment type="function">
    <text evidence="32">Transmembrane protein gp41: Acts as a class I viral fusion protein. Under the current model, the protein has at least 3 conformational states: pre-fusion native state, pre-hairpin intermediate state, and post-fusion hairpin state. During fusion of viral and target intracellular membranes, the coiled coil regions (heptad repeats) assume a trimer-of-hairpins structure, positioning the fusion peptide in close proximity to the C-terminal region of the ectodomain. The formation of this structure appears to drive apposition and subsequent fusion of viral and target cell membranes. Complete fusion occurs in host cell endosomes and is dynamin-dependent, however some lipid transfer might occur at the plasma membrane. The virus undergoes clathrin-dependent internalization long before endosomal fusion, thus minimizing the surface exposure of conserved viral epitopes during fusion and reducing the efficacy of inhibitors targeting these epitopes. Membranes fusion leads to delivery of the nucleocapsid into the cytoplasm.</text>
</comment>
<keyword evidence="13 32" id="KW-0165">Cleavage on pair of basic residues</keyword>
<evidence type="ECO:0000256" key="28">
    <source>
        <dbReference type="ARBA" id="ARBA00023180"/>
    </source>
</evidence>
<dbReference type="GO" id="GO:0075512">
    <property type="term" value="P:clathrin-dependent endocytosis of virus by host cell"/>
    <property type="evidence" value="ECO:0007669"/>
    <property type="project" value="UniProtKB-UniRule"/>
</dbReference>
<dbReference type="GO" id="GO:0005198">
    <property type="term" value="F:structural molecule activity"/>
    <property type="evidence" value="ECO:0007669"/>
    <property type="project" value="UniProtKB-UniRule"/>
</dbReference>
<dbReference type="GO" id="GO:0020002">
    <property type="term" value="C:host cell plasma membrane"/>
    <property type="evidence" value="ECO:0007669"/>
    <property type="project" value="UniProtKB-SubCell"/>
</dbReference>
<evidence type="ECO:0000256" key="11">
    <source>
        <dbReference type="ARBA" id="ARBA00022581"/>
    </source>
</evidence>
<feature type="domain" description="Retroviral envelope protein GP41-like" evidence="36">
    <location>
        <begin position="524"/>
        <end position="715"/>
    </location>
</feature>
<keyword evidence="19 32" id="KW-1043">Host membrane</keyword>
<feature type="site" description="Cleavage; by host furin" evidence="32">
    <location>
        <begin position="504"/>
        <end position="505"/>
    </location>
</feature>
<feature type="compositionally biased region" description="Basic and acidic residues" evidence="34">
    <location>
        <begin position="717"/>
        <end position="726"/>
    </location>
</feature>
<comment type="subunit">
    <text evidence="32">The mature envelope protein (Env) consists of a homotrimer of non-covalently associated gp120-gp41 heterodimers. The resulting complex protrudes from the virus surface as a spike. There seems to be as few as 10 spikes on the average virion. Surface protein gp120 interacts with host CD4, CCR5 and CXCR4. Gp120 also interacts with the C-type lectins CD209/DC-SIGN and CLEC4M/DC-SIGNR (collectively referred to as DC-SIGN(R)). Gp120 and gp41 interact with GalCer. Gp120 interacts with host ITGA4/ITGB7 complex; on CD4+ T-cells, this interaction results in rapid activation of integrin ITGAL/LFA-1, which facilitates efficient cell-to-cell spreading of HIV-1. Gp120 interacts with cell-associated heparan sulfate; this interaction increases virus infectivity on permissive cells and may be involved in infection of CD4- cells.</text>
</comment>
<keyword evidence="14 32" id="KW-0812">Transmembrane</keyword>
<keyword evidence="10 32" id="KW-1165">Clathrin-mediated endocytosis of virus by host</keyword>
<evidence type="ECO:0000256" key="3">
    <source>
        <dbReference type="ARBA" id="ARBA00004505"/>
    </source>
</evidence>
<evidence type="ECO:0000256" key="14">
    <source>
        <dbReference type="ARBA" id="ARBA00022692"/>
    </source>
</evidence>
<keyword evidence="31 32" id="KW-1160">Virus entry into host cell</keyword>
<keyword evidence="24 32" id="KW-0175">Coiled coil</keyword>
<keyword evidence="11 32" id="KW-0945">Host-virus interaction</keyword>
<evidence type="ECO:0000256" key="31">
    <source>
        <dbReference type="ARBA" id="ARBA00023296"/>
    </source>
</evidence>
<comment type="function">
    <text evidence="32">Surface protein gp120: Attaches the virus to the host lymphoid cell by binding to the primary receptor CD4. This interaction induces a structural rearrangement creating a high affinity binding site for a chemokine coreceptor like CXCR4 and/or CCR5. Acts as a ligand for CD209/DC-SIGN and CLEC4M/DC-SIGNR, which are respectively found on dendritic cells (DCs), and on endothelial cells of liver sinusoids and lymph node sinuses. These interactions allow capture of viral particles at mucosal surfaces by these cells and subsequent transmission to permissive cells. HIV subverts the migration properties of dendritic cells to gain access to CD4+ T-cells in lymph nodes. Virus transmission to permissive T-cells occurs either in trans (without DCs infection, through viral capture and transmission), or in cis (following DCs productive infection, through the usual CD4-gp120 interaction), thereby inducing a robust infection. In trans infection, bound virions remain infectious over days and it is proposed that they are not degraded, but protected in non-lysosomal acidic organelles within the DCs close to the cell membrane thus contributing to the viral infectious potential during DCs' migration from the periphery to the lymphoid tissues. On arrival at lymphoid tissues, intact virions recycle back to DCs' cell surface allowing virus transmission to CD4+ T-cells.</text>
</comment>
<organism evidence="37">
    <name type="scientific">Human immunodeficiency virus type 1</name>
    <name type="common">HIV-1</name>
    <dbReference type="NCBI Taxonomy" id="11676"/>
    <lineage>
        <taxon>Viruses</taxon>
        <taxon>Riboviria</taxon>
        <taxon>Pararnavirae</taxon>
        <taxon>Artverviricota</taxon>
        <taxon>Revtraviricetes</taxon>
        <taxon>Ortervirales</taxon>
        <taxon>Retroviridae</taxon>
        <taxon>Orthoretrovirinae</taxon>
        <taxon>Lentivirus</taxon>
        <taxon>Lentivirus humimdef1</taxon>
    </lineage>
</organism>
<comment type="subcellular location">
    <molecule>Transmembrane protein gp41</molecule>
    <subcellularLocation>
        <location evidence="32">Virion membrane</location>
        <topology evidence="32">Single-pass type I membrane protein</topology>
    </subcellularLocation>
    <subcellularLocation>
        <location evidence="32">Host cell membrane</location>
        <topology evidence="32">Single-pass type I membrane protein</topology>
    </subcellularLocation>
    <subcellularLocation>
        <location evidence="32">Host endosome membrane</location>
        <topology evidence="32">Single-pass type I membrane protein</topology>
    </subcellularLocation>
    <text evidence="32">It is probably concentrated at the site of budding and incorporated into the virions possibly by contacts between the cytoplasmic tail of Env and the N-terminus of Gag.</text>
</comment>
<keyword evidence="27 32" id="KW-1015">Disulfide bond</keyword>
<feature type="lipid moiety-binding region" description="S-palmitoyl cysteine; by host" evidence="32">
    <location>
        <position position="758"/>
    </location>
</feature>
<evidence type="ECO:0000313" key="37">
    <source>
        <dbReference type="EMBL" id="AJW36154.1"/>
    </source>
</evidence>
<dbReference type="GO" id="GO:1903908">
    <property type="term" value="P:positive regulation of plasma membrane raft polarization"/>
    <property type="evidence" value="ECO:0007669"/>
    <property type="project" value="UniProtKB-UniRule"/>
</dbReference>
<sequence length="857" mass="97730">MRVKETQMNWLNLWRWGTLILGLVIICRASDNLWVTVYYGVPVWKEASTTLFCASAAKAYDAETHNVWATHACVPTDPNPQEVVLGNVTENFNMWKNNMVEQMHEDIVSLWDQSLRPCVKLTPLCVILNCTDLNYTATSNSSTMEKGEIKNCSFDITTSIRTKVKDYAFFYNLDIVQTDKDKDNVSYRLISCNTSVITQACPKVSFEPIPIHYCAPPGFVILRCNNKKFNGTGPCTNVSTVQCTHGIRPVVSTQLLLNGSLAEEEVVIRSSNFTDNAKIIIVQLNKSVEITCTRPNNNTRKSIHLGLGRAWYTTGQIIGDIRQAYCNLNSTEWNNTLRQITEKLREQFNKTIVFNHSSGGDPEIVMHSFNCGGEFFYCNTSQLFNSTWWNNNTSTWWNNTENGTITLPCRIKQIINMWQKVGKAMYAPPIAGQIRCSSNITGLLLTRDGGNNENETTPETFRPGGGDMRDNWRSELYKYKVVKIEPLGVAPTKAKRRVVQREKRAVGMMGAMFLGFLGAAGSTMGAASITLTVQARQLLSGIVQQQRNLLMAIEAQQHLLQLTVWGIKQLQARVLAVERYLKDQQLLGIWGCSGKLICTTAVPWNSSWSNKSLNEIWDNMTWMEWEREIENYTSEIYTLIEKSQNQQEKNELELLELDKWASLWNWFDITKWLWYIKIFIMIVGGLIGLRIIFAVLSIVNRVRQGYSPLSFQTPTHHQREPDRPERIEEEGGEQGRDRSVRLVSGFLALAWDDLRSLCLFSYHRLIDFILIATRTVELLGHSSLKGLRRGWEGLKYLGNLLVYWGRELRISAISLFDATAIATAGWTDRVIEAAQRAWRALLHIPRRIRQGLERTLQ</sequence>
<evidence type="ECO:0000256" key="10">
    <source>
        <dbReference type="ARBA" id="ARBA00022570"/>
    </source>
</evidence>
<evidence type="ECO:0000256" key="8">
    <source>
        <dbReference type="ARBA" id="ARBA00022510"/>
    </source>
</evidence>
<evidence type="ECO:0000256" key="5">
    <source>
        <dbReference type="ARBA" id="ARBA00004578"/>
    </source>
</evidence>
<feature type="region of interest" description="MPER; binding to GalCer" evidence="32">
    <location>
        <begin position="656"/>
        <end position="677"/>
    </location>
</feature>
<comment type="domain">
    <text evidence="32 33">The 17 amino acids long immunosuppressive region is present in many retroviral envelope proteins. Synthetic peptides derived from this relatively conserved sequence inhibit immune function in vitro and in vivo.</text>
</comment>
<keyword evidence="21 32" id="KW-1164">Virus endocytosis by host</keyword>
<keyword evidence="29 32" id="KW-0899">Viral immunoevasion</keyword>
<dbReference type="Gene3D" id="1.10.287.210">
    <property type="match status" value="1"/>
</dbReference>
<keyword evidence="23 32" id="KW-1039">Host endosome</keyword>
<feature type="disulfide bond" evidence="32">
    <location>
        <begin position="224"/>
        <end position="235"/>
    </location>
</feature>
<keyword evidence="7 32" id="KW-1168">Fusion of virus membrane with host membrane</keyword>
<dbReference type="GO" id="GO:0016020">
    <property type="term" value="C:membrane"/>
    <property type="evidence" value="ECO:0007669"/>
    <property type="project" value="UniProtKB-UniRule"/>
</dbReference>
<comment type="PTM">
    <text evidence="32">Highly glycosylated by host. The high number of glycan on the protein is reffered to as 'glycan shield' because it contributes to hide protein sequence from adaptive immune system.</text>
</comment>
<evidence type="ECO:0000256" key="6">
    <source>
        <dbReference type="ARBA" id="ARBA00004650"/>
    </source>
</evidence>
<comment type="subcellular location">
    <molecule>Surface protein gp120</molecule>
    <subcellularLocation>
        <location evidence="32">Virion membrane</location>
        <topology evidence="32">Peripheral membrane protein</topology>
    </subcellularLocation>
    <subcellularLocation>
        <location evidence="32">Host cell membrane</location>
        <topology evidence="32">Peripheral membrane protein</topology>
    </subcellularLocation>
    <subcellularLocation>
        <location evidence="32">Host endosome membrane</location>
        <topology evidence="32">Single-pass type I membrane protein</topology>
    </subcellularLocation>
    <text evidence="32">The surface protein is not anchored to the viral envelope, but associates with the extravirion surface through its binding to TM. It is probably concentrated at the site of budding and incorporated into the virions possibly by contacts between the cytoplasmic tail of Env and the N-terminus of Gag.</text>
</comment>
<dbReference type="HAMAP" id="MF_04083">
    <property type="entry name" value="HIV_ENV"/>
    <property type="match status" value="1"/>
</dbReference>
<comment type="domain">
    <text evidence="32">The CD4-binding region is targeted by the antibody b12.</text>
</comment>
<keyword evidence="15 32" id="KW-0053">Apoptosis</keyword>
<dbReference type="GO" id="GO:0039654">
    <property type="term" value="P:fusion of virus membrane with host endosome membrane"/>
    <property type="evidence" value="ECO:0007669"/>
    <property type="project" value="UniProtKB-UniRule"/>
</dbReference>
<dbReference type="Gene3D" id="1.20.5.490">
    <property type="entry name" value="Single helix bin"/>
    <property type="match status" value="1"/>
</dbReference>
<evidence type="ECO:0000256" key="15">
    <source>
        <dbReference type="ARBA" id="ARBA00022703"/>
    </source>
</evidence>
<evidence type="ECO:0000256" key="16">
    <source>
        <dbReference type="ARBA" id="ARBA00022729"/>
    </source>
</evidence>
<comment type="similarity">
    <text evidence="32">Belongs to the HIV-1 env protein family.</text>
</comment>
<evidence type="ECO:0000256" key="4">
    <source>
        <dbReference type="ARBA" id="ARBA00004563"/>
    </source>
</evidence>
<dbReference type="InterPro" id="IPR036377">
    <property type="entry name" value="Gp120_core_sf"/>
</dbReference>
<comment type="domain">
    <text evidence="32">The membrane proximal external region (MPER) present in gp41 is a tryptophan-rich region recognized by the antibodies 2F5, Z13, and 4E10. MPER seems to play a role in fusion.</text>
</comment>
<dbReference type="FunFam" id="1.10.287.210:FF:000001">
    <property type="entry name" value="Envelope glycoprotein gp160"/>
    <property type="match status" value="1"/>
</dbReference>
<dbReference type="CDD" id="cd09909">
    <property type="entry name" value="HIV-1-like_HR1-HR2"/>
    <property type="match status" value="1"/>
</dbReference>
<keyword evidence="18 32" id="KW-0946">Virion</keyword>
<organismHost>
    <name type="scientific">Homo sapiens</name>
    <name type="common">Human</name>
    <dbReference type="NCBI Taxonomy" id="9606"/>
</organismHost>
<evidence type="ECO:0000256" key="12">
    <source>
        <dbReference type="ARBA" id="ARBA00022595"/>
    </source>
</evidence>
<feature type="topological domain" description="Cytoplasmic" evidence="32">
    <location>
        <begin position="700"/>
        <end position="857"/>
    </location>
</feature>